<evidence type="ECO:0000256" key="8">
    <source>
        <dbReference type="PIRSR" id="PIRSR000459-1"/>
    </source>
</evidence>
<feature type="binding site" evidence="9">
    <location>
        <position position="446"/>
    </location>
    <ligand>
        <name>Ca(2+)</name>
        <dbReference type="ChEBI" id="CHEBI:29108"/>
    </ligand>
</feature>
<dbReference type="Proteomes" id="UP000050525">
    <property type="component" value="Unassembled WGS sequence"/>
</dbReference>
<dbReference type="Pfam" id="PF00868">
    <property type="entry name" value="Transglut_N"/>
    <property type="match status" value="1"/>
</dbReference>
<feature type="active site" evidence="8">
    <location>
        <position position="356"/>
    </location>
</feature>
<dbReference type="InterPro" id="IPR050779">
    <property type="entry name" value="Transglutaminase"/>
</dbReference>
<organism evidence="11 12">
    <name type="scientific">Alligator mississippiensis</name>
    <name type="common">American alligator</name>
    <dbReference type="NCBI Taxonomy" id="8496"/>
    <lineage>
        <taxon>Eukaryota</taxon>
        <taxon>Metazoa</taxon>
        <taxon>Chordata</taxon>
        <taxon>Craniata</taxon>
        <taxon>Vertebrata</taxon>
        <taxon>Euteleostomi</taxon>
        <taxon>Archelosauria</taxon>
        <taxon>Archosauria</taxon>
        <taxon>Crocodylia</taxon>
        <taxon>Alligatoridae</taxon>
        <taxon>Alligatorinae</taxon>
        <taxon>Alligator</taxon>
    </lineage>
</organism>
<dbReference type="PIRSF" id="PIRSF000459">
    <property type="entry name" value="TGM_EBP42"/>
    <property type="match status" value="1"/>
</dbReference>
<comment type="caution">
    <text evidence="11">The sequence shown here is derived from an EMBL/GenBank/DDBJ whole genome shotgun (WGS) entry which is preliminary data.</text>
</comment>
<keyword evidence="12" id="KW-1185">Reference proteome</keyword>
<dbReference type="InterPro" id="IPR014756">
    <property type="entry name" value="Ig_E-set"/>
</dbReference>
<dbReference type="FunFam" id="3.90.260.10:FF:000001">
    <property type="entry name" value="Protein-glutamine gamma-glutamyltransferase 2"/>
    <property type="match status" value="1"/>
</dbReference>
<dbReference type="PANTHER" id="PTHR11590">
    <property type="entry name" value="PROTEIN-GLUTAMINE GAMMA-GLUTAMYLTRANSFERASE"/>
    <property type="match status" value="1"/>
</dbReference>
<dbReference type="SUPFAM" id="SSF81296">
    <property type="entry name" value="E set domains"/>
    <property type="match status" value="1"/>
</dbReference>
<dbReference type="InterPro" id="IPR001102">
    <property type="entry name" value="Transglutaminase_N"/>
</dbReference>
<dbReference type="PROSITE" id="PS00547">
    <property type="entry name" value="TRANSGLUTAMINASES"/>
    <property type="match status" value="1"/>
</dbReference>
<dbReference type="OrthoDB" id="437511at2759"/>
<evidence type="ECO:0000259" key="10">
    <source>
        <dbReference type="SMART" id="SM00460"/>
    </source>
</evidence>
<accession>A0A151MUX5</accession>
<sequence>MGQALTLREVNWQRSENGSAHHTDKYPGKELVVRRGQAFTITLTFSGEWKTGQGLTFIAETGPRPSLQAKTQAVFDISKPASKDTWGAVVQSTSSGSARISISSPATAPIGRYRLSVRVTLAGRSSTLNIGTFVLLFNPWSKEDVVFMPNAAECNEYVLEEFGVLFVGSSFYMHSFGWNYGQFQAGILDICLSILDRSLEYRRDAAADVSRRNDPKYVGRVLSAMVNSPDDNGVLMGNWSGEYSGGKSPNSWNGSVAILVNWKQSGYKSVRYGQCWVFAAVLATVLRCLGIPSRAISNFNSAHDVDENLTVDEYYDAAGNPLNTGEDSVWNFHVWNEGWFTRSDLGSSYDGWQVLDATPQERSEGIYRCGPASVTAVKEGDVDLKHDVPFVFAEVNADRVAWTYDSATRNKKPLHTDTRSIGQSISTKAVGSYARVDVTNTYKYEEGSQKEREIFEKAHKKMVPDAELRGTSARLLEIIPKPYISGKFKVDSPLEVGKDVNLILILSNLTSVARNVKANITAWAIVYTRKPIREIWKDTLSVTLAANEEKQLPIKITYAEYQQRLTTDNMIQITALCQVQSGTEVLVQRELTMTNPPVDMKVLGEAKVNKAVEVEVMFTNPINEEVKDCVLRAEGNDLLNGSLKINVPSLKPNETSAVQFEIIPTKSGTKQLLINFSCDKFSDIKAFETINVAK</sequence>
<evidence type="ECO:0000256" key="4">
    <source>
        <dbReference type="ARBA" id="ARBA00022837"/>
    </source>
</evidence>
<dbReference type="InterPro" id="IPR038765">
    <property type="entry name" value="Papain-like_cys_pep_sf"/>
</dbReference>
<feature type="binding site" evidence="9">
    <location>
        <position position="396"/>
    </location>
    <ligand>
        <name>Ca(2+)</name>
        <dbReference type="ChEBI" id="CHEBI:29108"/>
    </ligand>
</feature>
<evidence type="ECO:0000256" key="3">
    <source>
        <dbReference type="ARBA" id="ARBA00022723"/>
    </source>
</evidence>
<dbReference type="PANTHER" id="PTHR11590:SF36">
    <property type="entry name" value="PROTEIN-GLUTAMINE GAMMA-GLUTAMYLTRANSFERASE E"/>
    <property type="match status" value="1"/>
</dbReference>
<dbReference type="Gene3D" id="2.60.40.10">
    <property type="entry name" value="Immunoglobulins"/>
    <property type="match status" value="3"/>
</dbReference>
<dbReference type="InterPro" id="IPR036238">
    <property type="entry name" value="Transglutaminase_C_sf"/>
</dbReference>
<dbReference type="Pfam" id="PF01841">
    <property type="entry name" value="Transglut_core"/>
    <property type="match status" value="1"/>
</dbReference>
<dbReference type="AlphaFoldDB" id="A0A151MUX5"/>
<dbReference type="InterPro" id="IPR008958">
    <property type="entry name" value="Transglutaminase_C"/>
</dbReference>
<evidence type="ECO:0000256" key="7">
    <source>
        <dbReference type="ARBA" id="ARBA00051843"/>
    </source>
</evidence>
<keyword evidence="2" id="KW-0808">Transferase</keyword>
<dbReference type="EMBL" id="AKHW03004933">
    <property type="protein sequence ID" value="KYO28284.1"/>
    <property type="molecule type" value="Genomic_DNA"/>
</dbReference>
<reference evidence="11 12" key="1">
    <citation type="journal article" date="2012" name="Genome Biol.">
        <title>Sequencing three crocodilian genomes to illuminate the evolution of archosaurs and amniotes.</title>
        <authorList>
            <person name="St John J.A."/>
            <person name="Braun E.L."/>
            <person name="Isberg S.R."/>
            <person name="Miles L.G."/>
            <person name="Chong A.Y."/>
            <person name="Gongora J."/>
            <person name="Dalzell P."/>
            <person name="Moran C."/>
            <person name="Bed'hom B."/>
            <person name="Abzhanov A."/>
            <person name="Burgess S.C."/>
            <person name="Cooksey A.M."/>
            <person name="Castoe T.A."/>
            <person name="Crawford N.G."/>
            <person name="Densmore L.D."/>
            <person name="Drew J.C."/>
            <person name="Edwards S.V."/>
            <person name="Faircloth B.C."/>
            <person name="Fujita M.K."/>
            <person name="Greenwold M.J."/>
            <person name="Hoffmann F.G."/>
            <person name="Howard J.M."/>
            <person name="Iguchi T."/>
            <person name="Janes D.E."/>
            <person name="Khan S.Y."/>
            <person name="Kohno S."/>
            <person name="de Koning A.J."/>
            <person name="Lance S.L."/>
            <person name="McCarthy F.M."/>
            <person name="McCormack J.E."/>
            <person name="Merchant M.E."/>
            <person name="Peterson D.G."/>
            <person name="Pollock D.D."/>
            <person name="Pourmand N."/>
            <person name="Raney B.J."/>
            <person name="Roessler K.A."/>
            <person name="Sanford J.R."/>
            <person name="Sawyer R.H."/>
            <person name="Schmidt C.J."/>
            <person name="Triplett E.W."/>
            <person name="Tuberville T.D."/>
            <person name="Venegas-Anaya M."/>
            <person name="Howard J.T."/>
            <person name="Jarvis E.D."/>
            <person name="Guillette L.J.Jr."/>
            <person name="Glenn T.C."/>
            <person name="Green R.E."/>
            <person name="Ray D.A."/>
        </authorList>
    </citation>
    <scope>NUCLEOTIDE SEQUENCE [LARGE SCALE GENOMIC DNA]</scope>
    <source>
        <strain evidence="11">KSC_2009_1</strain>
    </source>
</reference>
<evidence type="ECO:0000256" key="6">
    <source>
        <dbReference type="ARBA" id="ARBA00024222"/>
    </source>
</evidence>
<feature type="active site" evidence="8">
    <location>
        <position position="275"/>
    </location>
</feature>
<comment type="similarity">
    <text evidence="1">Belongs to the transglutaminase superfamily. Transglutaminase family.</text>
</comment>
<dbReference type="FunFam" id="2.60.40.10:FF:000171">
    <property type="entry name" value="protein-glutamine gamma-glutamyltransferase 6"/>
    <property type="match status" value="1"/>
</dbReference>
<evidence type="ECO:0000256" key="2">
    <source>
        <dbReference type="ARBA" id="ARBA00022679"/>
    </source>
</evidence>
<dbReference type="SUPFAM" id="SSF49309">
    <property type="entry name" value="Transglutaminase, two C-terminal domains"/>
    <property type="match status" value="2"/>
</dbReference>
<dbReference type="Pfam" id="PF00927">
    <property type="entry name" value="Transglut_C"/>
    <property type="match status" value="2"/>
</dbReference>
<dbReference type="InterPro" id="IPR036985">
    <property type="entry name" value="Transglutaminase-like_sf"/>
</dbReference>
<dbReference type="Gene3D" id="3.90.260.10">
    <property type="entry name" value="Transglutaminase-like"/>
    <property type="match status" value="1"/>
</dbReference>
<dbReference type="STRING" id="8496.A0A151MUX5"/>
<keyword evidence="5" id="KW-0012">Acyltransferase</keyword>
<evidence type="ECO:0000256" key="5">
    <source>
        <dbReference type="ARBA" id="ARBA00023315"/>
    </source>
</evidence>
<keyword evidence="4 9" id="KW-0106">Calcium</keyword>
<comment type="cofactor">
    <cofactor evidence="9">
        <name>Ca(2+)</name>
        <dbReference type="ChEBI" id="CHEBI:29108"/>
    </cofactor>
    <text evidence="9">Binds 1 Ca(2+) ion per subunit.</text>
</comment>
<evidence type="ECO:0000256" key="9">
    <source>
        <dbReference type="PIRSR" id="PIRSR000459-2"/>
    </source>
</evidence>
<feature type="binding site" evidence="9">
    <location>
        <position position="398"/>
    </location>
    <ligand>
        <name>Ca(2+)</name>
        <dbReference type="ChEBI" id="CHEBI:29108"/>
    </ligand>
</feature>
<evidence type="ECO:0000313" key="12">
    <source>
        <dbReference type="Proteomes" id="UP000050525"/>
    </source>
</evidence>
<feature type="binding site" evidence="9">
    <location>
        <position position="451"/>
    </location>
    <ligand>
        <name>Ca(2+)</name>
        <dbReference type="ChEBI" id="CHEBI:29108"/>
    </ligand>
</feature>
<evidence type="ECO:0000313" key="11">
    <source>
        <dbReference type="EMBL" id="KYO28284.1"/>
    </source>
</evidence>
<proteinExistence type="inferred from homology"/>
<dbReference type="KEGG" id="amj:102566555"/>
<dbReference type="SMART" id="SM00460">
    <property type="entry name" value="TGc"/>
    <property type="match status" value="1"/>
</dbReference>
<comment type="catalytic activity">
    <reaction evidence="7">
        <text>L-glutaminyl-[protein] + L-lysyl-[protein] = [protein]-L-lysyl-N(6)-5-L-glutamyl-[protein] + NH4(+)</text>
        <dbReference type="Rhea" id="RHEA:54816"/>
        <dbReference type="Rhea" id="RHEA-COMP:9752"/>
        <dbReference type="Rhea" id="RHEA-COMP:10207"/>
        <dbReference type="Rhea" id="RHEA-COMP:14005"/>
        <dbReference type="ChEBI" id="CHEBI:28938"/>
        <dbReference type="ChEBI" id="CHEBI:29969"/>
        <dbReference type="ChEBI" id="CHEBI:30011"/>
        <dbReference type="ChEBI" id="CHEBI:138370"/>
        <dbReference type="EC" id="2.3.2.13"/>
    </reaction>
</comment>
<dbReference type="FunFam" id="2.60.40.10:FF:000090">
    <property type="entry name" value="Protein-glutamine gamma-glutamyltransferase 2"/>
    <property type="match status" value="1"/>
</dbReference>
<dbReference type="SUPFAM" id="SSF54001">
    <property type="entry name" value="Cysteine proteinases"/>
    <property type="match status" value="1"/>
</dbReference>
<dbReference type="InterPro" id="IPR013783">
    <property type="entry name" value="Ig-like_fold"/>
</dbReference>
<gene>
    <name evidence="11" type="ORF">Y1Q_0021982</name>
</gene>
<dbReference type="EC" id="2.3.2.13" evidence="6"/>
<dbReference type="eggNOG" id="ENOG502QUPB">
    <property type="taxonomic scope" value="Eukaryota"/>
</dbReference>
<name>A0A151MUX5_ALLMI</name>
<dbReference type="GO" id="GO:0046872">
    <property type="term" value="F:metal ion binding"/>
    <property type="evidence" value="ECO:0007669"/>
    <property type="project" value="UniProtKB-KW"/>
</dbReference>
<evidence type="ECO:0000256" key="1">
    <source>
        <dbReference type="ARBA" id="ARBA00005968"/>
    </source>
</evidence>
<dbReference type="InterPro" id="IPR013808">
    <property type="entry name" value="Transglutaminase_AS"/>
</dbReference>
<feature type="active site" evidence="8">
    <location>
        <position position="333"/>
    </location>
</feature>
<dbReference type="InterPro" id="IPR023608">
    <property type="entry name" value="Transglutaminase_animal"/>
</dbReference>
<dbReference type="InterPro" id="IPR002931">
    <property type="entry name" value="Transglutaminase-like"/>
</dbReference>
<keyword evidence="3 9" id="KW-0479">Metal-binding</keyword>
<dbReference type="GO" id="GO:0003810">
    <property type="term" value="F:protein-glutamine gamma-glutamyltransferase activity"/>
    <property type="evidence" value="ECO:0007669"/>
    <property type="project" value="UniProtKB-EC"/>
</dbReference>
<protein>
    <recommendedName>
        <fullName evidence="6">protein-glutamine gamma-glutamyltransferase</fullName>
        <ecNumber evidence="6">2.3.2.13</ecNumber>
    </recommendedName>
</protein>
<dbReference type="FunFam" id="2.60.40.10:FF:000278">
    <property type="entry name" value="Protein-glutamine gamma-glutamyltransferase 2"/>
    <property type="match status" value="1"/>
</dbReference>
<feature type="domain" description="Transglutaminase-like" evidence="10">
    <location>
        <begin position="267"/>
        <end position="359"/>
    </location>
</feature>